<evidence type="ECO:0000313" key="4">
    <source>
        <dbReference type="EMBL" id="OMJ73285.1"/>
    </source>
</evidence>
<dbReference type="Pfam" id="PF07719">
    <property type="entry name" value="TPR_2"/>
    <property type="match status" value="1"/>
</dbReference>
<comment type="caution">
    <text evidence="4">The sequence shown here is derived from an EMBL/GenBank/DDBJ whole genome shotgun (WGS) entry which is preliminary data.</text>
</comment>
<dbReference type="Gene3D" id="1.25.40.10">
    <property type="entry name" value="Tetratricopeptide repeat domain"/>
    <property type="match status" value="2"/>
</dbReference>
<sequence>MEDLLFGDYNEEYKDTDSYGGEFRVSILNLDEDPQLRKRLPIRVSEKNKIMRKKLSLPDKFNIDLDTPITSSYIQRMESDNLNEISTIPKHLKKSSLGINPNIYKVSSCFMIYILGGNGFRSGIAESELKNYRRIFNNILQKSEKCHEAHFGLGKLSAYTGMLADAVKHFKKAIEIFPNEPLYHIWCEIINDCSKSECKSSLFSQKEALMKIIKETPNQVEYLWALMINSFHTSPQNNYLLGKKIASRIKKVDDYFGYLAWSQIFIQENNIDRGINILREMITDQNTRPEAYYKLWRYYYEKEQYRQAEEIAAQAFVKVTHLTFSHYFIIFCICYAKSFVRTGKIRGALELLQQKYLEHPKHAIFLYQYGRFCIKNAEEAYLICGITALEECLRVCDISLHGKIYFWLGKGYLNYDFPVKCNKYLNESLKLLQNTQNKKTSEIHTLLGRLNTLITKLKHIETSKNIAKADEISVKIAETHPIDGVIAFAKSLWNIDKEGALSILLGHKNNISRCDFHFLIFEYAKKMKDFKTLKSLTKKLVDRCKDMMITTSEWMLCHIWFAKALAHTGKPDKAIFLLKCMGKVFPDLPYMDLKYTKALSSAETVLDLVQAKYVEQDFRNSVHIVSNAYLTALAARDVPLFLQEKKDQAQIIYAADSIIDSMILDASLLNSGFEEEKVPIRPTIHRYKEKRNKLAEVNEIASQKFEVLLQKRNRATFLGFSLCSDPEFLYQIGKIALTYSIEIDDGLCAIEDFLEIIESPIERLKGTYIKSILFYKKNQPNEYMPLMQDIYFLLKKNNLNKEYSAVKEILDARQ</sequence>
<name>A0A1R2B9C1_9CILI</name>
<accession>A0A1R2B9C1</accession>
<dbReference type="InterPro" id="IPR011990">
    <property type="entry name" value="TPR-like_helical_dom_sf"/>
</dbReference>
<organism evidence="4 5">
    <name type="scientific">Stentor coeruleus</name>
    <dbReference type="NCBI Taxonomy" id="5963"/>
    <lineage>
        <taxon>Eukaryota</taxon>
        <taxon>Sar</taxon>
        <taxon>Alveolata</taxon>
        <taxon>Ciliophora</taxon>
        <taxon>Postciliodesmatophora</taxon>
        <taxon>Heterotrichea</taxon>
        <taxon>Heterotrichida</taxon>
        <taxon>Stentoridae</taxon>
        <taxon>Stentor</taxon>
    </lineage>
</organism>
<evidence type="ECO:0000256" key="2">
    <source>
        <dbReference type="ARBA" id="ARBA00022803"/>
    </source>
</evidence>
<dbReference type="Proteomes" id="UP000187209">
    <property type="component" value="Unassembled WGS sequence"/>
</dbReference>
<dbReference type="InterPro" id="IPR013105">
    <property type="entry name" value="TPR_2"/>
</dbReference>
<proteinExistence type="predicted"/>
<gene>
    <name evidence="4" type="ORF">SteCoe_28068</name>
</gene>
<evidence type="ECO:0000256" key="3">
    <source>
        <dbReference type="PROSITE-ProRule" id="PRU00339"/>
    </source>
</evidence>
<dbReference type="AlphaFoldDB" id="A0A1R2B9C1"/>
<evidence type="ECO:0000256" key="1">
    <source>
        <dbReference type="ARBA" id="ARBA00022737"/>
    </source>
</evidence>
<dbReference type="InterPro" id="IPR019734">
    <property type="entry name" value="TPR_rpt"/>
</dbReference>
<keyword evidence="5" id="KW-1185">Reference proteome</keyword>
<protein>
    <submittedName>
        <fullName evidence="4">Uncharacterized protein</fullName>
    </submittedName>
</protein>
<keyword evidence="1" id="KW-0677">Repeat</keyword>
<dbReference type="EMBL" id="MPUH01000833">
    <property type="protein sequence ID" value="OMJ73285.1"/>
    <property type="molecule type" value="Genomic_DNA"/>
</dbReference>
<keyword evidence="2 3" id="KW-0802">TPR repeat</keyword>
<dbReference type="PROSITE" id="PS50005">
    <property type="entry name" value="TPR"/>
    <property type="match status" value="1"/>
</dbReference>
<dbReference type="SMART" id="SM00028">
    <property type="entry name" value="TPR"/>
    <property type="match status" value="2"/>
</dbReference>
<reference evidence="4 5" key="1">
    <citation type="submission" date="2016-11" db="EMBL/GenBank/DDBJ databases">
        <title>The macronuclear genome of Stentor coeruleus: a giant cell with tiny introns.</title>
        <authorList>
            <person name="Slabodnick M."/>
            <person name="Ruby J.G."/>
            <person name="Reiff S.B."/>
            <person name="Swart E.C."/>
            <person name="Gosai S."/>
            <person name="Prabakaran S."/>
            <person name="Witkowska E."/>
            <person name="Larue G.E."/>
            <person name="Fisher S."/>
            <person name="Freeman R.M."/>
            <person name="Gunawardena J."/>
            <person name="Chu W."/>
            <person name="Stover N.A."/>
            <person name="Gregory B.D."/>
            <person name="Nowacki M."/>
            <person name="Derisi J."/>
            <person name="Roy S.W."/>
            <person name="Marshall W.F."/>
            <person name="Sood P."/>
        </authorList>
    </citation>
    <scope>NUCLEOTIDE SEQUENCE [LARGE SCALE GENOMIC DNA]</scope>
    <source>
        <strain evidence="4">WM001</strain>
    </source>
</reference>
<dbReference type="SUPFAM" id="SSF48452">
    <property type="entry name" value="TPR-like"/>
    <property type="match status" value="2"/>
</dbReference>
<feature type="repeat" description="TPR" evidence="3">
    <location>
        <begin position="147"/>
        <end position="180"/>
    </location>
</feature>
<evidence type="ECO:0000313" key="5">
    <source>
        <dbReference type="Proteomes" id="UP000187209"/>
    </source>
</evidence>